<sequence>MKFTSCITVALLAALATAAPQRGHPTATRITTRVTRITRPTTTPKCTLTLCADGVNECGMWYGGCFPACPGLPTPTFTPPPCPTTSKKKCDITLCADMVNECGMMYGGCFEACPDSPTPTFVPPPCPTKGHGKPGKNIQPVDV</sequence>
<comment type="caution">
    <text evidence="3">The sequence shown here is derived from an EMBL/GenBank/DDBJ whole genome shotgun (WGS) entry which is preliminary data.</text>
</comment>
<evidence type="ECO:0000313" key="3">
    <source>
        <dbReference type="EMBL" id="KAK6355234.1"/>
    </source>
</evidence>
<keyword evidence="2" id="KW-0732">Signal</keyword>
<accession>A0AAV9V730</accession>
<dbReference type="EMBL" id="JAVHNQ010000002">
    <property type="protein sequence ID" value="KAK6355234.1"/>
    <property type="molecule type" value="Genomic_DNA"/>
</dbReference>
<evidence type="ECO:0000313" key="4">
    <source>
        <dbReference type="Proteomes" id="UP001375240"/>
    </source>
</evidence>
<organism evidence="3 4">
    <name type="scientific">Orbilia brochopaga</name>
    <dbReference type="NCBI Taxonomy" id="3140254"/>
    <lineage>
        <taxon>Eukaryota</taxon>
        <taxon>Fungi</taxon>
        <taxon>Dikarya</taxon>
        <taxon>Ascomycota</taxon>
        <taxon>Pezizomycotina</taxon>
        <taxon>Orbiliomycetes</taxon>
        <taxon>Orbiliales</taxon>
        <taxon>Orbiliaceae</taxon>
        <taxon>Orbilia</taxon>
    </lineage>
</organism>
<feature type="region of interest" description="Disordered" evidence="1">
    <location>
        <begin position="124"/>
        <end position="143"/>
    </location>
</feature>
<name>A0AAV9V730_9PEZI</name>
<evidence type="ECO:0000256" key="1">
    <source>
        <dbReference type="SAM" id="MobiDB-lite"/>
    </source>
</evidence>
<proteinExistence type="predicted"/>
<keyword evidence="4" id="KW-1185">Reference proteome</keyword>
<feature type="signal peptide" evidence="2">
    <location>
        <begin position="1"/>
        <end position="18"/>
    </location>
</feature>
<feature type="chain" id="PRO_5043620201" evidence="2">
    <location>
        <begin position="19"/>
        <end position="143"/>
    </location>
</feature>
<evidence type="ECO:0000256" key="2">
    <source>
        <dbReference type="SAM" id="SignalP"/>
    </source>
</evidence>
<gene>
    <name evidence="3" type="ORF">TWF696_004348</name>
</gene>
<protein>
    <submittedName>
        <fullName evidence="3">Uncharacterized protein</fullName>
    </submittedName>
</protein>
<dbReference type="Proteomes" id="UP001375240">
    <property type="component" value="Unassembled WGS sequence"/>
</dbReference>
<dbReference type="AlphaFoldDB" id="A0AAV9V730"/>
<reference evidence="3 4" key="1">
    <citation type="submission" date="2019-10" db="EMBL/GenBank/DDBJ databases">
        <authorList>
            <person name="Palmer J.M."/>
        </authorList>
    </citation>
    <scope>NUCLEOTIDE SEQUENCE [LARGE SCALE GENOMIC DNA]</scope>
    <source>
        <strain evidence="3 4">TWF696</strain>
    </source>
</reference>